<evidence type="ECO:0000313" key="13">
    <source>
        <dbReference type="EMBL" id="TAA74005.1"/>
    </source>
</evidence>
<keyword evidence="4" id="KW-0808">Transferase</keyword>
<dbReference type="Gene3D" id="1.10.10.2200">
    <property type="match status" value="1"/>
</dbReference>
<evidence type="ECO:0000259" key="12">
    <source>
        <dbReference type="PROSITE" id="PS51424"/>
    </source>
</evidence>
<dbReference type="SMART" id="SM00175">
    <property type="entry name" value="RAB"/>
    <property type="match status" value="1"/>
</dbReference>
<dbReference type="InterPro" id="IPR025875">
    <property type="entry name" value="Leu-rich_rpt_4"/>
</dbReference>
<dbReference type="GO" id="GO:0005525">
    <property type="term" value="F:GTP binding"/>
    <property type="evidence" value="ECO:0007669"/>
    <property type="project" value="InterPro"/>
</dbReference>
<dbReference type="InterPro" id="IPR032171">
    <property type="entry name" value="COR-A"/>
</dbReference>
<dbReference type="Gene3D" id="1.10.10.10">
    <property type="entry name" value="Winged helix-like DNA-binding domain superfamily/Winged helix DNA-binding domain"/>
    <property type="match status" value="1"/>
</dbReference>
<organism evidence="13 14">
    <name type="scientific">Candidatus Electronema aureum</name>
    <dbReference type="NCBI Taxonomy" id="2005002"/>
    <lineage>
        <taxon>Bacteria</taxon>
        <taxon>Pseudomonadati</taxon>
        <taxon>Thermodesulfobacteriota</taxon>
        <taxon>Desulfobulbia</taxon>
        <taxon>Desulfobulbales</taxon>
        <taxon>Desulfobulbaceae</taxon>
        <taxon>Candidatus Electronema</taxon>
    </lineage>
</organism>
<dbReference type="PRINTS" id="PR00449">
    <property type="entry name" value="RASTRNSFRMNG"/>
</dbReference>
<dbReference type="PANTHER" id="PTHR48051:SF54">
    <property type="entry name" value="LEUCINE-RICH REPEAT-CONTAINING PROTEIN"/>
    <property type="match status" value="1"/>
</dbReference>
<dbReference type="InterPro" id="IPR050216">
    <property type="entry name" value="LRR_domain-containing"/>
</dbReference>
<keyword evidence="14" id="KW-1185">Reference proteome</keyword>
<keyword evidence="8" id="KW-0067">ATP-binding</keyword>
<evidence type="ECO:0000256" key="4">
    <source>
        <dbReference type="ARBA" id="ARBA00022679"/>
    </source>
</evidence>
<evidence type="ECO:0000256" key="2">
    <source>
        <dbReference type="ARBA" id="ARBA00022527"/>
    </source>
</evidence>
<dbReference type="InterPro" id="IPR020859">
    <property type="entry name" value="ROC"/>
</dbReference>
<dbReference type="SMART" id="SM00364">
    <property type="entry name" value="LRR_BAC"/>
    <property type="match status" value="7"/>
</dbReference>
<dbReference type="InterPro" id="IPR005225">
    <property type="entry name" value="Small_GTP-bd"/>
</dbReference>
<keyword evidence="6" id="KW-0547">Nucleotide-binding</keyword>
<dbReference type="GO" id="GO:0005737">
    <property type="term" value="C:cytoplasm"/>
    <property type="evidence" value="ECO:0007669"/>
    <property type="project" value="TreeGrafter"/>
</dbReference>
<keyword evidence="7" id="KW-0418">Kinase</keyword>
<dbReference type="Gene3D" id="3.30.310.200">
    <property type="match status" value="1"/>
</dbReference>
<dbReference type="InterPro" id="IPR036388">
    <property type="entry name" value="WH-like_DNA-bd_sf"/>
</dbReference>
<protein>
    <recommendedName>
        <fullName evidence="1">non-specific serine/threonine protein kinase</fullName>
        <ecNumber evidence="1">2.7.11.1</ecNumber>
    </recommendedName>
</protein>
<dbReference type="Pfam" id="PF12799">
    <property type="entry name" value="LRR_4"/>
    <property type="match status" value="1"/>
</dbReference>
<dbReference type="FunFam" id="3.80.10.10:FF:000307">
    <property type="entry name" value="Leucine-rich repeats and death domain-containing 1"/>
    <property type="match status" value="1"/>
</dbReference>
<evidence type="ECO:0000256" key="11">
    <source>
        <dbReference type="ARBA" id="ARBA00048679"/>
    </source>
</evidence>
<name>A0A521FZ40_9BACT</name>
<dbReference type="EC" id="2.7.11.1" evidence="1"/>
<dbReference type="PRINTS" id="PR00019">
    <property type="entry name" value="LEURICHRPT"/>
</dbReference>
<dbReference type="PANTHER" id="PTHR48051">
    <property type="match status" value="1"/>
</dbReference>
<dbReference type="Proteomes" id="UP000316238">
    <property type="component" value="Unassembled WGS sequence"/>
</dbReference>
<evidence type="ECO:0000256" key="1">
    <source>
        <dbReference type="ARBA" id="ARBA00012513"/>
    </source>
</evidence>
<evidence type="ECO:0000256" key="3">
    <source>
        <dbReference type="ARBA" id="ARBA00022614"/>
    </source>
</evidence>
<dbReference type="GO" id="GO:0005524">
    <property type="term" value="F:ATP binding"/>
    <property type="evidence" value="ECO:0007669"/>
    <property type="project" value="UniProtKB-KW"/>
</dbReference>
<feature type="domain" description="Roc" evidence="12">
    <location>
        <begin position="274"/>
        <end position="439"/>
    </location>
</feature>
<comment type="catalytic activity">
    <reaction evidence="10">
        <text>L-threonyl-[protein] + ATP = O-phospho-L-threonyl-[protein] + ADP + H(+)</text>
        <dbReference type="Rhea" id="RHEA:46608"/>
        <dbReference type="Rhea" id="RHEA-COMP:11060"/>
        <dbReference type="Rhea" id="RHEA-COMP:11605"/>
        <dbReference type="ChEBI" id="CHEBI:15378"/>
        <dbReference type="ChEBI" id="CHEBI:30013"/>
        <dbReference type="ChEBI" id="CHEBI:30616"/>
        <dbReference type="ChEBI" id="CHEBI:61977"/>
        <dbReference type="ChEBI" id="CHEBI:456216"/>
        <dbReference type="EC" id="2.7.11.1"/>
    </reaction>
</comment>
<dbReference type="AlphaFoldDB" id="A0A521FZ40"/>
<keyword evidence="9" id="KW-0342">GTP-binding</keyword>
<dbReference type="SMART" id="SM00365">
    <property type="entry name" value="LRR_SD22"/>
    <property type="match status" value="5"/>
</dbReference>
<reference evidence="13" key="1">
    <citation type="submission" date="2017-07" db="EMBL/GenBank/DDBJ databases">
        <title>The cable genome - Insights into the physiology and evolution of filamentous bacteria capable of sulfide oxidation via long distance electron transfer.</title>
        <authorList>
            <person name="Thorup C."/>
            <person name="Bjerg J.T."/>
            <person name="Schreiber L."/>
            <person name="Nielsen L.P."/>
            <person name="Kjeldsen K.U."/>
            <person name="Boesen T."/>
            <person name="Boggild A."/>
            <person name="Meysman F."/>
            <person name="Geelhoed J."/>
            <person name="Schramm A."/>
        </authorList>
    </citation>
    <scope>NUCLEOTIDE SEQUENCE [LARGE SCALE GENOMIC DNA]</scope>
    <source>
        <strain evidence="13">GS</strain>
    </source>
</reference>
<accession>A0A521FZ40</accession>
<evidence type="ECO:0000256" key="7">
    <source>
        <dbReference type="ARBA" id="ARBA00022777"/>
    </source>
</evidence>
<gene>
    <name evidence="13" type="ORF">CDV28_14413</name>
</gene>
<dbReference type="NCBIfam" id="TIGR00231">
    <property type="entry name" value="small_GTP"/>
    <property type="match status" value="1"/>
</dbReference>
<dbReference type="SMART" id="SM00369">
    <property type="entry name" value="LRR_TYP"/>
    <property type="match status" value="7"/>
</dbReference>
<evidence type="ECO:0000256" key="5">
    <source>
        <dbReference type="ARBA" id="ARBA00022737"/>
    </source>
</evidence>
<evidence type="ECO:0000256" key="6">
    <source>
        <dbReference type="ARBA" id="ARBA00022741"/>
    </source>
</evidence>
<proteinExistence type="predicted"/>
<dbReference type="InterPro" id="IPR032675">
    <property type="entry name" value="LRR_dom_sf"/>
</dbReference>
<dbReference type="Pfam" id="PF08477">
    <property type="entry name" value="Roc"/>
    <property type="match status" value="1"/>
</dbReference>
<dbReference type="InterPro" id="IPR001611">
    <property type="entry name" value="Leu-rich_rpt"/>
</dbReference>
<evidence type="ECO:0000256" key="8">
    <source>
        <dbReference type="ARBA" id="ARBA00022840"/>
    </source>
</evidence>
<dbReference type="PROSITE" id="PS51450">
    <property type="entry name" value="LRR"/>
    <property type="match status" value="6"/>
</dbReference>
<evidence type="ECO:0000256" key="9">
    <source>
        <dbReference type="ARBA" id="ARBA00023134"/>
    </source>
</evidence>
<evidence type="ECO:0000256" key="10">
    <source>
        <dbReference type="ARBA" id="ARBA00047899"/>
    </source>
</evidence>
<dbReference type="Pfam" id="PF16095">
    <property type="entry name" value="COR-A"/>
    <property type="match status" value="1"/>
</dbReference>
<dbReference type="EMBL" id="NQJD01000044">
    <property type="protein sequence ID" value="TAA74005.1"/>
    <property type="molecule type" value="Genomic_DNA"/>
</dbReference>
<comment type="catalytic activity">
    <reaction evidence="11">
        <text>L-seryl-[protein] + ATP = O-phospho-L-seryl-[protein] + ADP + H(+)</text>
        <dbReference type="Rhea" id="RHEA:17989"/>
        <dbReference type="Rhea" id="RHEA-COMP:9863"/>
        <dbReference type="Rhea" id="RHEA-COMP:11604"/>
        <dbReference type="ChEBI" id="CHEBI:15378"/>
        <dbReference type="ChEBI" id="CHEBI:29999"/>
        <dbReference type="ChEBI" id="CHEBI:30616"/>
        <dbReference type="ChEBI" id="CHEBI:83421"/>
        <dbReference type="ChEBI" id="CHEBI:456216"/>
        <dbReference type="EC" id="2.7.11.1"/>
    </reaction>
</comment>
<keyword evidence="3" id="KW-0433">Leucine-rich repeat</keyword>
<dbReference type="Gene3D" id="3.40.50.300">
    <property type="entry name" value="P-loop containing nucleotide triphosphate hydrolases"/>
    <property type="match status" value="1"/>
</dbReference>
<dbReference type="Pfam" id="PF13855">
    <property type="entry name" value="LRR_8"/>
    <property type="match status" value="2"/>
</dbReference>
<dbReference type="Pfam" id="PF25497">
    <property type="entry name" value="COR-B"/>
    <property type="match status" value="1"/>
</dbReference>
<dbReference type="InterPro" id="IPR027417">
    <property type="entry name" value="P-loop_NTPase"/>
</dbReference>
<dbReference type="PROSITE" id="PS51424">
    <property type="entry name" value="ROC"/>
    <property type="match status" value="1"/>
</dbReference>
<dbReference type="SUPFAM" id="SSF52058">
    <property type="entry name" value="L domain-like"/>
    <property type="match status" value="1"/>
</dbReference>
<dbReference type="InterPro" id="IPR003591">
    <property type="entry name" value="Leu-rich_rpt_typical-subtyp"/>
</dbReference>
<dbReference type="GO" id="GO:0004674">
    <property type="term" value="F:protein serine/threonine kinase activity"/>
    <property type="evidence" value="ECO:0007669"/>
    <property type="project" value="UniProtKB-KW"/>
</dbReference>
<comment type="caution">
    <text evidence="13">The sequence shown here is derived from an EMBL/GenBank/DDBJ whole genome shotgun (WGS) entry which is preliminary data.</text>
</comment>
<keyword evidence="5" id="KW-0677">Repeat</keyword>
<dbReference type="SUPFAM" id="SSF52540">
    <property type="entry name" value="P-loop containing nucleoside triphosphate hydrolases"/>
    <property type="match status" value="1"/>
</dbReference>
<sequence length="803" mass="91430">MSCPYPTNNIGAQAMTNEWLLKRIEKAKASGETEFYLGHDQLTTLPFELFQLTNLRRLDLSGNQLTSLPIELCQLTNLTELNLSGNQLATLPSEICQLRKLKKISLRANNPITLLPELCQLINLTDIDLGGNQFTTLPSELFQLTNLRRLDLSYNQLADLPPEICQLANLTKLDLRYNRFATLPSELFQLTNLRRLELSYNQLTDLPPEISQLTSLMSLYLNNNQLITLPPEICQLTRLTVFSLSDNPLISPPLEVASKGKQAIRQYFASLQPEDQPLNEVKILLVGDGAAGKTSLVKQLLGQAFDQHEDTTHGINIQGWEQEVGGRKIRINIWDFGGQEIQHATHQFFLSKRSLYVLVLDGRKDERMEYWLRHIEAFGGDSPVLVVLNKMDSNPSFDVNRPFLLEKYPGIRDFFRISCKSSTGVAQFKEALLTELDKVEMIGTVWPGSWFAVKQRLEQLDRPYISAEEYKGICKEAGITEAQSCEVLVDFLHDLGVAVHFKEFILDAMHVLDPIWVTEAVYKIITAEKMADRKGLLSLKCLGEILPLRGEKKHSYPPDTHPYIMGLMEKFELCYPVGKEAVLIPQLLPVSEPKLSFKQSGSLRFALHYPDFLPPSVFPRFMVKVHRDIKAATCWRTGVLLEDQRSGAQALVKADIEARRINIWANREQRREYLHYLRYTLADINSGFEKLTVSERVPMPDDQHGSADYENLLDLAEAGSDIFIPIGSKKKYSVHELLGLVQPKHRDELDGLVQKIDKQGSDEASWLEMMNDLFELKPSLLGITFNVHGFFKEVLARQKRKRR</sequence>
<evidence type="ECO:0000313" key="14">
    <source>
        <dbReference type="Proteomes" id="UP000316238"/>
    </source>
</evidence>
<dbReference type="Gene3D" id="3.80.10.10">
    <property type="entry name" value="Ribonuclease Inhibitor"/>
    <property type="match status" value="2"/>
</dbReference>
<keyword evidence="2" id="KW-0723">Serine/threonine-protein kinase</keyword>
<dbReference type="InterPro" id="IPR057263">
    <property type="entry name" value="COR-B"/>
</dbReference>